<gene>
    <name evidence="1" type="ORF">MCNF_08480</name>
</gene>
<evidence type="ECO:0000313" key="2">
    <source>
        <dbReference type="Proteomes" id="UP000466931"/>
    </source>
</evidence>
<evidence type="ECO:0000313" key="1">
    <source>
        <dbReference type="EMBL" id="BBZ32243.1"/>
    </source>
</evidence>
<dbReference type="EMBL" id="AP022612">
    <property type="protein sequence ID" value="BBZ32243.1"/>
    <property type="molecule type" value="Genomic_DNA"/>
</dbReference>
<reference evidence="1" key="2">
    <citation type="submission" date="2020-02" db="EMBL/GenBank/DDBJ databases">
        <authorList>
            <person name="Matsumoto Y."/>
            <person name="Motooka D."/>
            <person name="Nakamura S."/>
        </authorList>
    </citation>
    <scope>NUCLEOTIDE SEQUENCE</scope>
    <source>
        <strain evidence="1">JCM 13671</strain>
    </source>
</reference>
<name>A0A7I7XT33_9MYCO</name>
<dbReference type="RefSeq" id="WP_109788584.1">
    <property type="nucleotide sequence ID" value="NZ_LQOQ01000033.1"/>
</dbReference>
<protein>
    <submittedName>
        <fullName evidence="1">Uncharacterized protein</fullName>
    </submittedName>
</protein>
<dbReference type="AlphaFoldDB" id="A0A7I7XT33"/>
<dbReference type="Proteomes" id="UP000466931">
    <property type="component" value="Chromosome"/>
</dbReference>
<proteinExistence type="predicted"/>
<reference evidence="1" key="1">
    <citation type="journal article" date="2019" name="Emerg. Microbes Infect.">
        <title>Comprehensive subspecies identification of 175 nontuberculous mycobacteria species based on 7547 genomic profiles.</title>
        <authorList>
            <person name="Matsumoto Y."/>
            <person name="Kinjo T."/>
            <person name="Motooka D."/>
            <person name="Nabeya D."/>
            <person name="Jung N."/>
            <person name="Uechi K."/>
            <person name="Horii T."/>
            <person name="Iida T."/>
            <person name="Fujita J."/>
            <person name="Nakamura S."/>
        </authorList>
    </citation>
    <scope>NUCLEOTIDE SEQUENCE [LARGE SCALE GENOMIC DNA]</scope>
    <source>
        <strain evidence="1">JCM 13671</strain>
    </source>
</reference>
<sequence>MLSTSAIIAGGGLALLTGGIAKADPAAPAVPAPSVPGLSVVEQFVDPSKAPQLLQTAASILGGAQTTPATPALPLTPPPVASASLNVPQPTLPGMPAALPGMPAATPAVPAALPGMPAATPVVPAALPGMPALTPAVPASAPGAAQPAAQLTLPQVPGLPVPLPQNLTLPTELTSFLGGTTMTPAQAAATAAGAPSAAYPGTEPALLSLFPTNALP</sequence>
<keyword evidence="2" id="KW-1185">Reference proteome</keyword>
<accession>A0A7I7XT33</accession>
<organism evidence="1 2">
    <name type="scientific">Mycolicibacterium confluentis</name>
    <dbReference type="NCBI Taxonomy" id="28047"/>
    <lineage>
        <taxon>Bacteria</taxon>
        <taxon>Bacillati</taxon>
        <taxon>Actinomycetota</taxon>
        <taxon>Actinomycetes</taxon>
        <taxon>Mycobacteriales</taxon>
        <taxon>Mycobacteriaceae</taxon>
        <taxon>Mycolicibacterium</taxon>
    </lineage>
</organism>